<accession>A0A6V7VLQ2</accession>
<sequence length="59" mass="6641">MHLYYQSLSKSIVVEGSDRIESIGICNSTQYSNPILLPSHYNPLPVHQVLQSKQNVDQA</sequence>
<evidence type="ECO:0000313" key="1">
    <source>
        <dbReference type="EMBL" id="CAD2175857.1"/>
    </source>
</evidence>
<gene>
    <name evidence="1" type="ORF">MENT_LOCUS27610</name>
</gene>
<proteinExistence type="predicted"/>
<organism evidence="1 2">
    <name type="scientific">Meloidogyne enterolobii</name>
    <name type="common">Root-knot nematode worm</name>
    <name type="synonym">Meloidogyne mayaguensis</name>
    <dbReference type="NCBI Taxonomy" id="390850"/>
    <lineage>
        <taxon>Eukaryota</taxon>
        <taxon>Metazoa</taxon>
        <taxon>Ecdysozoa</taxon>
        <taxon>Nematoda</taxon>
        <taxon>Chromadorea</taxon>
        <taxon>Rhabditida</taxon>
        <taxon>Tylenchina</taxon>
        <taxon>Tylenchomorpha</taxon>
        <taxon>Tylenchoidea</taxon>
        <taxon>Meloidogynidae</taxon>
        <taxon>Meloidogyninae</taxon>
        <taxon>Meloidogyne</taxon>
    </lineage>
</organism>
<name>A0A6V7VLQ2_MELEN</name>
<evidence type="ECO:0000313" key="2">
    <source>
        <dbReference type="Proteomes" id="UP000580250"/>
    </source>
</evidence>
<protein>
    <submittedName>
        <fullName evidence="1">Uncharacterized protein</fullName>
    </submittedName>
</protein>
<comment type="caution">
    <text evidence="1">The sequence shown here is derived from an EMBL/GenBank/DDBJ whole genome shotgun (WGS) entry which is preliminary data.</text>
</comment>
<dbReference type="AlphaFoldDB" id="A0A6V7VLQ2"/>
<dbReference type="EMBL" id="CAJEWN010000263">
    <property type="protein sequence ID" value="CAD2175857.1"/>
    <property type="molecule type" value="Genomic_DNA"/>
</dbReference>
<dbReference type="Proteomes" id="UP000580250">
    <property type="component" value="Unassembled WGS sequence"/>
</dbReference>
<reference evidence="1 2" key="1">
    <citation type="submission" date="2020-08" db="EMBL/GenBank/DDBJ databases">
        <authorList>
            <person name="Koutsovoulos G."/>
            <person name="Danchin GJ E."/>
        </authorList>
    </citation>
    <scope>NUCLEOTIDE SEQUENCE [LARGE SCALE GENOMIC DNA]</scope>
</reference>